<protein>
    <recommendedName>
        <fullName evidence="3">Tat (Twin-arginine translocation) pathway signal sequence</fullName>
    </recommendedName>
</protein>
<dbReference type="RefSeq" id="WP_279527627.1">
    <property type="nucleotide sequence ID" value="NZ_CP122312.1"/>
</dbReference>
<sequence>MSRRSRSADATDSGLSRRDFGRGAGAAAVGAMGLLSGCTQGLTAAIGATLSVADTVAQASDLGNVNVVVTVRNTGAQAASAALWARLDAQGRRYEKEREITVPGGEEKAFTYTFDVTAEQFDVAAWLE</sequence>
<accession>A0ABD5Z6Q8</accession>
<evidence type="ECO:0000313" key="2">
    <source>
        <dbReference type="Proteomes" id="UP001596447"/>
    </source>
</evidence>
<keyword evidence="2" id="KW-1185">Reference proteome</keyword>
<gene>
    <name evidence="1" type="ORF">ACFQJ9_15850</name>
</gene>
<dbReference type="InterPro" id="IPR006311">
    <property type="entry name" value="TAT_signal"/>
</dbReference>
<dbReference type="PROSITE" id="PS51318">
    <property type="entry name" value="TAT"/>
    <property type="match status" value="1"/>
</dbReference>
<comment type="caution">
    <text evidence="1">The sequence shown here is derived from an EMBL/GenBank/DDBJ whole genome shotgun (WGS) entry which is preliminary data.</text>
</comment>
<reference evidence="1 2" key="1">
    <citation type="journal article" date="2019" name="Int. J. Syst. Evol. Microbiol.">
        <title>The Global Catalogue of Microorganisms (GCM) 10K type strain sequencing project: providing services to taxonomists for standard genome sequencing and annotation.</title>
        <authorList>
            <consortium name="The Broad Institute Genomics Platform"/>
            <consortium name="The Broad Institute Genome Sequencing Center for Infectious Disease"/>
            <person name="Wu L."/>
            <person name="Ma J."/>
        </authorList>
    </citation>
    <scope>NUCLEOTIDE SEQUENCE [LARGE SCALE GENOMIC DNA]</scope>
    <source>
        <strain evidence="1 2">XZGYJ-43</strain>
    </source>
</reference>
<dbReference type="EMBL" id="JBHTAR010000011">
    <property type="protein sequence ID" value="MFC7200863.1"/>
    <property type="molecule type" value="Genomic_DNA"/>
</dbReference>
<name>A0ABD5Z6Q8_9EURY</name>
<dbReference type="AlphaFoldDB" id="A0ABD5Z6Q8"/>
<organism evidence="1 2">
    <name type="scientific">Halospeciosus flavus</name>
    <dbReference type="NCBI Taxonomy" id="3032283"/>
    <lineage>
        <taxon>Archaea</taxon>
        <taxon>Methanobacteriati</taxon>
        <taxon>Methanobacteriota</taxon>
        <taxon>Stenosarchaea group</taxon>
        <taxon>Halobacteria</taxon>
        <taxon>Halobacteriales</taxon>
        <taxon>Halobacteriaceae</taxon>
        <taxon>Halospeciosus</taxon>
    </lineage>
</organism>
<evidence type="ECO:0000313" key="1">
    <source>
        <dbReference type="EMBL" id="MFC7200863.1"/>
    </source>
</evidence>
<proteinExistence type="predicted"/>
<evidence type="ECO:0008006" key="3">
    <source>
        <dbReference type="Google" id="ProtNLM"/>
    </source>
</evidence>
<dbReference type="Proteomes" id="UP001596447">
    <property type="component" value="Unassembled WGS sequence"/>
</dbReference>